<dbReference type="PANTHER" id="PTHR40078:SF1">
    <property type="entry name" value="INTEGRAL MEMBRANE PROTEIN"/>
    <property type="match status" value="1"/>
</dbReference>
<dbReference type="Pfam" id="PF19700">
    <property type="entry name" value="DUF6198"/>
    <property type="match status" value="1"/>
</dbReference>
<dbReference type="PANTHER" id="PTHR40078">
    <property type="entry name" value="INTEGRAL MEMBRANE PROTEIN-RELATED"/>
    <property type="match status" value="1"/>
</dbReference>
<reference evidence="2 3" key="1">
    <citation type="submission" date="2016-10" db="EMBL/GenBank/DDBJ databases">
        <authorList>
            <person name="de Groot N.N."/>
        </authorList>
    </citation>
    <scope>NUCLEOTIDE SEQUENCE [LARGE SCALE GENOMIC DNA]</scope>
    <source>
        <strain evidence="2 3">Z108</strain>
    </source>
</reference>
<feature type="transmembrane region" description="Helical" evidence="1">
    <location>
        <begin position="88"/>
        <end position="107"/>
    </location>
</feature>
<sequence length="224" mass="24631">MGMTETASWEETKESFMRRRIAAILGAHVAMGFSVVLMRFSLCGNDPFSCMNLGYANVSGLSYGTCVIIFNLLLILPVLWLDRSYIRVGTLVNMFLLGIIADFWYALLAPLAVFSEPSLLLRGLLLMSGVLLTCLACSFYMSSRLGMGPYDAIGWILAARTNGRMSFRTVRVLIDICAVTIGFACGSIVGLGTLVLACGTGPLIEFFNKHISQPWLYGRKNMEH</sequence>
<dbReference type="AlphaFoldDB" id="A0A1I3GZP5"/>
<feature type="transmembrane region" description="Helical" evidence="1">
    <location>
        <begin position="21"/>
        <end position="40"/>
    </location>
</feature>
<gene>
    <name evidence="2" type="ORF">SAMN04487861_12618</name>
</gene>
<feature type="transmembrane region" description="Helical" evidence="1">
    <location>
        <begin position="119"/>
        <end position="141"/>
    </location>
</feature>
<keyword evidence="1" id="KW-0812">Transmembrane</keyword>
<feature type="transmembrane region" description="Helical" evidence="1">
    <location>
        <begin position="60"/>
        <end position="81"/>
    </location>
</feature>
<dbReference type="OrthoDB" id="9814474at2"/>
<dbReference type="RefSeq" id="WP_082336303.1">
    <property type="nucleotide sequence ID" value="NZ_FOQK01000026.1"/>
</dbReference>
<proteinExistence type="predicted"/>
<organism evidence="2 3">
    <name type="scientific">Selenomonas ruminantium</name>
    <dbReference type="NCBI Taxonomy" id="971"/>
    <lineage>
        <taxon>Bacteria</taxon>
        <taxon>Bacillati</taxon>
        <taxon>Bacillota</taxon>
        <taxon>Negativicutes</taxon>
        <taxon>Selenomonadales</taxon>
        <taxon>Selenomonadaceae</taxon>
        <taxon>Selenomonas</taxon>
    </lineage>
</organism>
<feature type="transmembrane region" description="Helical" evidence="1">
    <location>
        <begin position="172"/>
        <end position="197"/>
    </location>
</feature>
<dbReference type="Proteomes" id="UP000183639">
    <property type="component" value="Unassembled WGS sequence"/>
</dbReference>
<keyword evidence="1" id="KW-1133">Transmembrane helix</keyword>
<name>A0A1I3GZP5_SELRU</name>
<evidence type="ECO:0000256" key="1">
    <source>
        <dbReference type="SAM" id="Phobius"/>
    </source>
</evidence>
<evidence type="ECO:0000313" key="2">
    <source>
        <dbReference type="EMBL" id="SFI28787.1"/>
    </source>
</evidence>
<accession>A0A1I3GZP5</accession>
<dbReference type="InterPro" id="IPR038750">
    <property type="entry name" value="YczE/YyaS-like"/>
</dbReference>
<protein>
    <submittedName>
        <fullName evidence="2">Uncharacterized membrane protein YczE</fullName>
    </submittedName>
</protein>
<dbReference type="EMBL" id="FOQK01000026">
    <property type="protein sequence ID" value="SFI28787.1"/>
    <property type="molecule type" value="Genomic_DNA"/>
</dbReference>
<evidence type="ECO:0000313" key="3">
    <source>
        <dbReference type="Proteomes" id="UP000183639"/>
    </source>
</evidence>
<keyword evidence="1" id="KW-0472">Membrane</keyword>